<evidence type="ECO:0000313" key="15">
    <source>
        <dbReference type="EMBL" id="PIS40443.1"/>
    </source>
</evidence>
<proteinExistence type="inferred from homology"/>
<comment type="caution">
    <text evidence="15">The sequence shown here is derived from an EMBL/GenBank/DDBJ whole genome shotgun (WGS) entry which is preliminary data.</text>
</comment>
<evidence type="ECO:0000256" key="4">
    <source>
        <dbReference type="ARBA" id="ARBA00016902"/>
    </source>
</evidence>
<dbReference type="FunFam" id="3.10.50.40:FF:000001">
    <property type="entry name" value="Trigger factor"/>
    <property type="match status" value="1"/>
</dbReference>
<gene>
    <name evidence="11 15" type="primary">tig</name>
    <name evidence="15" type="ORF">COT26_03260</name>
</gene>
<dbReference type="Pfam" id="PF05698">
    <property type="entry name" value="Trigger_C"/>
    <property type="match status" value="1"/>
</dbReference>
<evidence type="ECO:0000256" key="3">
    <source>
        <dbReference type="ARBA" id="ARBA00013194"/>
    </source>
</evidence>
<organism evidence="15 16">
    <name type="scientific">Candidatus Kerfeldbacteria bacterium CG08_land_8_20_14_0_20_43_14</name>
    <dbReference type="NCBI Taxonomy" id="2014246"/>
    <lineage>
        <taxon>Bacteria</taxon>
        <taxon>Candidatus Kerfeldiibacteriota</taxon>
    </lineage>
</organism>
<dbReference type="InterPro" id="IPR008881">
    <property type="entry name" value="Trigger_fac_ribosome-bd_bac"/>
</dbReference>
<evidence type="ECO:0000256" key="10">
    <source>
        <dbReference type="ARBA" id="ARBA00029986"/>
    </source>
</evidence>
<dbReference type="Proteomes" id="UP000236845">
    <property type="component" value="Unassembled WGS sequence"/>
</dbReference>
<evidence type="ECO:0000256" key="11">
    <source>
        <dbReference type="HAMAP-Rule" id="MF_00303"/>
    </source>
</evidence>
<sequence>MQITVELKPKSLTALTIELTADEFSKFITKAVNHLAEEIKIPGFRPGKAPRDVVEKKVSSKALLEEAAELAVQDSFPKAVIEKDIKSLGAPKIFIEKLAEGNPFIYKAEVAVLPEISIGDIKSIKLEKKPAEVKTEKVEETLKGLQKMHATETRTNRPAKTGDRVDVDFNVYLDNVPLDGGKGQNYPLTIGEKVFIPGFEDQVIGMKENEVKEFKLTFPKDYVKKDLQGKQADFKVTLKAVYDVALPALDNEFAKKLGKFESMEDLRAKIQENLHQEAKMKEEQKFEQAMLEAVLTKCKIGEMPEILVEAETDKMLHELEHAIGDDGGKFEDYLSNIKKNRDDLKKEFLPKAETRVKVALVLRTLAEKEKLFATDQEVENEISAESLRYTNQPEILKRLQSEDYKDYLKMVLANKKVIDWVSKQISSS</sequence>
<evidence type="ECO:0000256" key="12">
    <source>
        <dbReference type="PROSITE-ProRule" id="PRU00277"/>
    </source>
</evidence>
<dbReference type="InterPro" id="IPR001179">
    <property type="entry name" value="PPIase_FKBP_dom"/>
</dbReference>
<dbReference type="SUPFAM" id="SSF54534">
    <property type="entry name" value="FKBP-like"/>
    <property type="match status" value="1"/>
</dbReference>
<dbReference type="GO" id="GO:0043335">
    <property type="term" value="P:protein unfolding"/>
    <property type="evidence" value="ECO:0007669"/>
    <property type="project" value="TreeGrafter"/>
</dbReference>
<dbReference type="PANTHER" id="PTHR30560:SF3">
    <property type="entry name" value="TRIGGER FACTOR-LIKE PROTEIN TIG, CHLOROPLASTIC"/>
    <property type="match status" value="1"/>
</dbReference>
<evidence type="ECO:0000256" key="6">
    <source>
        <dbReference type="ARBA" id="ARBA00023110"/>
    </source>
</evidence>
<dbReference type="InterPro" id="IPR027304">
    <property type="entry name" value="Trigger_fact/SurA_dom_sf"/>
</dbReference>
<dbReference type="GO" id="GO:0044183">
    <property type="term" value="F:protein folding chaperone"/>
    <property type="evidence" value="ECO:0007669"/>
    <property type="project" value="TreeGrafter"/>
</dbReference>
<evidence type="ECO:0000256" key="9">
    <source>
        <dbReference type="ARBA" id="ARBA00023306"/>
    </source>
</evidence>
<keyword evidence="9 11" id="KW-0131">Cell cycle</keyword>
<dbReference type="SUPFAM" id="SSF102735">
    <property type="entry name" value="Trigger factor ribosome-binding domain"/>
    <property type="match status" value="1"/>
</dbReference>
<dbReference type="Gene3D" id="3.30.70.1050">
    <property type="entry name" value="Trigger factor ribosome-binding domain"/>
    <property type="match status" value="1"/>
</dbReference>
<keyword evidence="7 11" id="KW-0143">Chaperone</keyword>
<dbReference type="GO" id="GO:0003755">
    <property type="term" value="F:peptidyl-prolyl cis-trans isomerase activity"/>
    <property type="evidence" value="ECO:0007669"/>
    <property type="project" value="UniProtKB-UniRule"/>
</dbReference>
<evidence type="ECO:0000259" key="14">
    <source>
        <dbReference type="PROSITE" id="PS50059"/>
    </source>
</evidence>
<reference evidence="16" key="1">
    <citation type="submission" date="2017-09" db="EMBL/GenBank/DDBJ databases">
        <title>Depth-based differentiation of microbial function through sediment-hosted aquifers and enrichment of novel symbionts in the deep terrestrial subsurface.</title>
        <authorList>
            <person name="Probst A.J."/>
            <person name="Ladd B."/>
            <person name="Jarett J.K."/>
            <person name="Geller-Mcgrath D.E."/>
            <person name="Sieber C.M.K."/>
            <person name="Emerson J.B."/>
            <person name="Anantharaman K."/>
            <person name="Thomas B.C."/>
            <person name="Malmstrom R."/>
            <person name="Stieglmeier M."/>
            <person name="Klingl A."/>
            <person name="Woyke T."/>
            <person name="Ryan C.M."/>
            <person name="Banfield J.F."/>
        </authorList>
    </citation>
    <scope>NUCLEOTIDE SEQUENCE [LARGE SCALE GENOMIC DNA]</scope>
</reference>
<dbReference type="InterPro" id="IPR036611">
    <property type="entry name" value="Trigger_fac_ribosome-bd_sf"/>
</dbReference>
<dbReference type="AlphaFoldDB" id="A0A2H0YRR9"/>
<keyword evidence="8 11" id="KW-0413">Isomerase</keyword>
<dbReference type="Pfam" id="PF00254">
    <property type="entry name" value="FKBP_C"/>
    <property type="match status" value="1"/>
</dbReference>
<dbReference type="GO" id="GO:0051301">
    <property type="term" value="P:cell division"/>
    <property type="evidence" value="ECO:0007669"/>
    <property type="project" value="UniProtKB-KW"/>
</dbReference>
<dbReference type="Gene3D" id="3.10.50.40">
    <property type="match status" value="1"/>
</dbReference>
<accession>A0A2H0YRR9</accession>
<evidence type="ECO:0000256" key="13">
    <source>
        <dbReference type="RuleBase" id="RU003914"/>
    </source>
</evidence>
<dbReference type="InterPro" id="IPR008880">
    <property type="entry name" value="Trigger_fac_C"/>
</dbReference>
<evidence type="ECO:0000256" key="1">
    <source>
        <dbReference type="ARBA" id="ARBA00000971"/>
    </source>
</evidence>
<dbReference type="PIRSF" id="PIRSF003095">
    <property type="entry name" value="Trigger_factor"/>
    <property type="match status" value="1"/>
</dbReference>
<evidence type="ECO:0000256" key="2">
    <source>
        <dbReference type="ARBA" id="ARBA00005464"/>
    </source>
</evidence>
<dbReference type="EMBL" id="PEXW01000069">
    <property type="protein sequence ID" value="PIS40443.1"/>
    <property type="molecule type" value="Genomic_DNA"/>
</dbReference>
<keyword evidence="11" id="KW-0963">Cytoplasm</keyword>
<dbReference type="SUPFAM" id="SSF109998">
    <property type="entry name" value="Triger factor/SurA peptide-binding domain-like"/>
    <property type="match status" value="1"/>
</dbReference>
<dbReference type="Gene3D" id="1.10.3120.10">
    <property type="entry name" value="Trigger factor, C-terminal domain"/>
    <property type="match status" value="1"/>
</dbReference>
<evidence type="ECO:0000256" key="5">
    <source>
        <dbReference type="ARBA" id="ARBA00022618"/>
    </source>
</evidence>
<evidence type="ECO:0000313" key="16">
    <source>
        <dbReference type="Proteomes" id="UP000236845"/>
    </source>
</evidence>
<keyword evidence="6 11" id="KW-0697">Rotamase</keyword>
<comment type="similarity">
    <text evidence="2 11 13">Belongs to the FKBP-type PPIase family. Tig subfamily.</text>
</comment>
<keyword evidence="5 11" id="KW-0132">Cell division</keyword>
<comment type="function">
    <text evidence="11">Involved in protein export. Acts as a chaperone by maintaining the newly synthesized protein in an open conformation. Functions as a peptidyl-prolyl cis-trans isomerase.</text>
</comment>
<comment type="domain">
    <text evidence="11">Consists of 3 domains; the N-terminus binds the ribosome, the middle domain has PPIase activity, while the C-terminus has intrinsic chaperone activity on its own.</text>
</comment>
<dbReference type="GO" id="GO:0015031">
    <property type="term" value="P:protein transport"/>
    <property type="evidence" value="ECO:0007669"/>
    <property type="project" value="UniProtKB-UniRule"/>
</dbReference>
<name>A0A2H0YRR9_9BACT</name>
<comment type="catalytic activity">
    <reaction evidence="1 11 12">
        <text>[protein]-peptidylproline (omega=180) = [protein]-peptidylproline (omega=0)</text>
        <dbReference type="Rhea" id="RHEA:16237"/>
        <dbReference type="Rhea" id="RHEA-COMP:10747"/>
        <dbReference type="Rhea" id="RHEA-COMP:10748"/>
        <dbReference type="ChEBI" id="CHEBI:83833"/>
        <dbReference type="ChEBI" id="CHEBI:83834"/>
        <dbReference type="EC" id="5.2.1.8"/>
    </reaction>
</comment>
<dbReference type="InterPro" id="IPR037041">
    <property type="entry name" value="Trigger_fac_C_sf"/>
</dbReference>
<evidence type="ECO:0000256" key="8">
    <source>
        <dbReference type="ARBA" id="ARBA00023235"/>
    </source>
</evidence>
<dbReference type="NCBIfam" id="TIGR00115">
    <property type="entry name" value="tig"/>
    <property type="match status" value="1"/>
</dbReference>
<evidence type="ECO:0000256" key="7">
    <source>
        <dbReference type="ARBA" id="ARBA00023186"/>
    </source>
</evidence>
<dbReference type="HAMAP" id="MF_00303">
    <property type="entry name" value="Trigger_factor_Tig"/>
    <property type="match status" value="1"/>
</dbReference>
<feature type="domain" description="PPIase FKBP-type" evidence="14">
    <location>
        <begin position="162"/>
        <end position="250"/>
    </location>
</feature>
<dbReference type="PROSITE" id="PS50059">
    <property type="entry name" value="FKBP_PPIASE"/>
    <property type="match status" value="1"/>
</dbReference>
<dbReference type="InterPro" id="IPR046357">
    <property type="entry name" value="PPIase_dom_sf"/>
</dbReference>
<protein>
    <recommendedName>
        <fullName evidence="4 11">Trigger factor</fullName>
        <shortName evidence="11">TF</shortName>
        <ecNumber evidence="3 11">5.2.1.8</ecNumber>
    </recommendedName>
    <alternativeName>
        <fullName evidence="10 11">PPIase</fullName>
    </alternativeName>
</protein>
<dbReference type="GO" id="GO:0005737">
    <property type="term" value="C:cytoplasm"/>
    <property type="evidence" value="ECO:0007669"/>
    <property type="project" value="UniProtKB-SubCell"/>
</dbReference>
<dbReference type="PANTHER" id="PTHR30560">
    <property type="entry name" value="TRIGGER FACTOR CHAPERONE AND PEPTIDYL-PROLYL CIS/TRANS ISOMERASE"/>
    <property type="match status" value="1"/>
</dbReference>
<dbReference type="GO" id="GO:0043022">
    <property type="term" value="F:ribosome binding"/>
    <property type="evidence" value="ECO:0007669"/>
    <property type="project" value="TreeGrafter"/>
</dbReference>
<dbReference type="EC" id="5.2.1.8" evidence="3 11"/>
<dbReference type="GO" id="GO:0051083">
    <property type="term" value="P:'de novo' cotranslational protein folding"/>
    <property type="evidence" value="ECO:0007669"/>
    <property type="project" value="TreeGrafter"/>
</dbReference>
<dbReference type="Pfam" id="PF05697">
    <property type="entry name" value="Trigger_N"/>
    <property type="match status" value="1"/>
</dbReference>
<dbReference type="InterPro" id="IPR005215">
    <property type="entry name" value="Trig_fac"/>
</dbReference>
<comment type="subcellular location">
    <subcellularLocation>
        <location evidence="11">Cytoplasm</location>
    </subcellularLocation>
    <text evidence="11">About half TF is bound to the ribosome near the polypeptide exit tunnel while the other half is free in the cytoplasm.</text>
</comment>